<keyword evidence="8 9" id="KW-0472">Membrane</keyword>
<evidence type="ECO:0000256" key="3">
    <source>
        <dbReference type="ARBA" id="ARBA00022670"/>
    </source>
</evidence>
<evidence type="ECO:0000256" key="7">
    <source>
        <dbReference type="ARBA" id="ARBA00022989"/>
    </source>
</evidence>
<dbReference type="PROSITE" id="PS00855">
    <property type="entry name" value="SPASE_II"/>
    <property type="match status" value="1"/>
</dbReference>
<evidence type="ECO:0000256" key="9">
    <source>
        <dbReference type="HAMAP-Rule" id="MF_00161"/>
    </source>
</evidence>
<comment type="function">
    <text evidence="9 10">This protein specifically catalyzes the removal of signal peptides from prolipoproteins.</text>
</comment>
<keyword evidence="3 9" id="KW-0645">Protease</keyword>
<keyword evidence="7 9" id="KW-1133">Transmembrane helix</keyword>
<dbReference type="NCBIfam" id="TIGR00077">
    <property type="entry name" value="lspA"/>
    <property type="match status" value="1"/>
</dbReference>
<evidence type="ECO:0000313" key="13">
    <source>
        <dbReference type="Proteomes" id="UP000824109"/>
    </source>
</evidence>
<reference evidence="12" key="1">
    <citation type="submission" date="2020-10" db="EMBL/GenBank/DDBJ databases">
        <authorList>
            <person name="Gilroy R."/>
        </authorList>
    </citation>
    <scope>NUCLEOTIDE SEQUENCE</scope>
    <source>
        <strain evidence="12">USAMLcec3-3695</strain>
    </source>
</reference>
<feature type="active site" evidence="9">
    <location>
        <position position="137"/>
    </location>
</feature>
<evidence type="ECO:0000256" key="2">
    <source>
        <dbReference type="ARBA" id="ARBA00022475"/>
    </source>
</evidence>
<comment type="similarity">
    <text evidence="1 9 11">Belongs to the peptidase A8 family.</text>
</comment>
<dbReference type="Pfam" id="PF01252">
    <property type="entry name" value="Peptidase_A8"/>
    <property type="match status" value="1"/>
</dbReference>
<dbReference type="InterPro" id="IPR001872">
    <property type="entry name" value="Peptidase_A8"/>
</dbReference>
<dbReference type="EC" id="3.4.23.36" evidence="9"/>
<evidence type="ECO:0000256" key="6">
    <source>
        <dbReference type="ARBA" id="ARBA00022801"/>
    </source>
</evidence>
<comment type="pathway">
    <text evidence="9">Protein modification; lipoprotein biosynthesis (signal peptide cleavage).</text>
</comment>
<evidence type="ECO:0000256" key="4">
    <source>
        <dbReference type="ARBA" id="ARBA00022692"/>
    </source>
</evidence>
<accession>A0A9D1MCZ8</accession>
<name>A0A9D1MCZ8_9FIRM</name>
<keyword evidence="2 9" id="KW-1003">Cell membrane</keyword>
<proteinExistence type="inferred from homology"/>
<comment type="subcellular location">
    <subcellularLocation>
        <location evidence="9">Cell membrane</location>
        <topology evidence="9">Multi-pass membrane protein</topology>
    </subcellularLocation>
</comment>
<sequence>MKNKSFAAATVIWAVVAALIIAADRILKLVVMNGYEEGTVMGELPGFFDFIYVRNTGAAFSLFSDMTLLLGIVSVLFCICVAVYWFIRKPKSNMKRAAVALLFAGALGNAVDRIFYGFVVDFISLKWFDFPVFNIADMSIVIGAVLAVVYVIFLDRETKNEHDGEN</sequence>
<keyword evidence="5 9" id="KW-0064">Aspartyl protease</keyword>
<evidence type="ECO:0000313" key="12">
    <source>
        <dbReference type="EMBL" id="HIU58228.1"/>
    </source>
</evidence>
<dbReference type="PANTHER" id="PTHR33695:SF1">
    <property type="entry name" value="LIPOPROTEIN SIGNAL PEPTIDASE"/>
    <property type="match status" value="1"/>
</dbReference>
<feature type="transmembrane region" description="Helical" evidence="9">
    <location>
        <begin position="99"/>
        <end position="120"/>
    </location>
</feature>
<dbReference type="Proteomes" id="UP000824109">
    <property type="component" value="Unassembled WGS sequence"/>
</dbReference>
<dbReference type="AlphaFoldDB" id="A0A9D1MCZ8"/>
<comment type="caution">
    <text evidence="12">The sequence shown here is derived from an EMBL/GenBank/DDBJ whole genome shotgun (WGS) entry which is preliminary data.</text>
</comment>
<comment type="catalytic activity">
    <reaction evidence="9 10">
        <text>Release of signal peptides from bacterial membrane prolipoproteins. Hydrolyzes -Xaa-Yaa-Zaa-|-(S,diacylglyceryl)Cys-, in which Xaa is hydrophobic (preferably Leu), and Yaa (Ala or Ser) and Zaa (Gly or Ala) have small, neutral side chains.</text>
        <dbReference type="EC" id="3.4.23.36"/>
    </reaction>
</comment>
<comment type="caution">
    <text evidence="9">Lacks conserved residue(s) required for the propagation of feature annotation.</text>
</comment>
<protein>
    <recommendedName>
        <fullName evidence="9">Lipoprotein signal peptidase</fullName>
        <ecNumber evidence="9">3.4.23.36</ecNumber>
    </recommendedName>
    <alternativeName>
        <fullName evidence="9">Prolipoprotein signal peptidase</fullName>
    </alternativeName>
    <alternativeName>
        <fullName evidence="9">Signal peptidase II</fullName>
        <shortName evidence="9">SPase II</shortName>
    </alternativeName>
</protein>
<evidence type="ECO:0000256" key="1">
    <source>
        <dbReference type="ARBA" id="ARBA00006139"/>
    </source>
</evidence>
<keyword evidence="4 9" id="KW-0812">Transmembrane</keyword>
<dbReference type="PRINTS" id="PR00781">
    <property type="entry name" value="LIPOSIGPTASE"/>
</dbReference>
<dbReference type="EMBL" id="DVNB01000107">
    <property type="protein sequence ID" value="HIU58228.1"/>
    <property type="molecule type" value="Genomic_DNA"/>
</dbReference>
<organism evidence="12 13">
    <name type="scientific">Candidatus Ornithomonoglobus merdipullorum</name>
    <dbReference type="NCBI Taxonomy" id="2840895"/>
    <lineage>
        <taxon>Bacteria</taxon>
        <taxon>Bacillati</taxon>
        <taxon>Bacillota</taxon>
        <taxon>Clostridia</taxon>
        <taxon>Candidatus Ornithomonoglobus</taxon>
    </lineage>
</organism>
<evidence type="ECO:0000256" key="11">
    <source>
        <dbReference type="RuleBase" id="RU004181"/>
    </source>
</evidence>
<reference evidence="12" key="2">
    <citation type="journal article" date="2021" name="PeerJ">
        <title>Extensive microbial diversity within the chicken gut microbiome revealed by metagenomics and culture.</title>
        <authorList>
            <person name="Gilroy R."/>
            <person name="Ravi A."/>
            <person name="Getino M."/>
            <person name="Pursley I."/>
            <person name="Horton D.L."/>
            <person name="Alikhan N.F."/>
            <person name="Baker D."/>
            <person name="Gharbi K."/>
            <person name="Hall N."/>
            <person name="Watson M."/>
            <person name="Adriaenssens E.M."/>
            <person name="Foster-Nyarko E."/>
            <person name="Jarju S."/>
            <person name="Secka A."/>
            <person name="Antonio M."/>
            <person name="Oren A."/>
            <person name="Chaudhuri R.R."/>
            <person name="La Ragione R."/>
            <person name="Hildebrand F."/>
            <person name="Pallen M.J."/>
        </authorList>
    </citation>
    <scope>NUCLEOTIDE SEQUENCE</scope>
    <source>
        <strain evidence="12">USAMLcec3-3695</strain>
    </source>
</reference>
<dbReference type="GO" id="GO:0005886">
    <property type="term" value="C:plasma membrane"/>
    <property type="evidence" value="ECO:0007669"/>
    <property type="project" value="UniProtKB-SubCell"/>
</dbReference>
<feature type="transmembrane region" description="Helical" evidence="9">
    <location>
        <begin position="132"/>
        <end position="153"/>
    </location>
</feature>
<dbReference type="HAMAP" id="MF_00161">
    <property type="entry name" value="LspA"/>
    <property type="match status" value="1"/>
</dbReference>
<feature type="active site" evidence="9">
    <location>
        <position position="121"/>
    </location>
</feature>
<dbReference type="GO" id="GO:0004190">
    <property type="term" value="F:aspartic-type endopeptidase activity"/>
    <property type="evidence" value="ECO:0007669"/>
    <property type="project" value="UniProtKB-UniRule"/>
</dbReference>
<evidence type="ECO:0000256" key="8">
    <source>
        <dbReference type="ARBA" id="ARBA00023136"/>
    </source>
</evidence>
<evidence type="ECO:0000256" key="5">
    <source>
        <dbReference type="ARBA" id="ARBA00022750"/>
    </source>
</evidence>
<evidence type="ECO:0000256" key="10">
    <source>
        <dbReference type="RuleBase" id="RU000594"/>
    </source>
</evidence>
<feature type="transmembrane region" description="Helical" evidence="9">
    <location>
        <begin position="68"/>
        <end position="87"/>
    </location>
</feature>
<dbReference type="GO" id="GO:0006508">
    <property type="term" value="P:proteolysis"/>
    <property type="evidence" value="ECO:0007669"/>
    <property type="project" value="UniProtKB-KW"/>
</dbReference>
<keyword evidence="6 9" id="KW-0378">Hydrolase</keyword>
<gene>
    <name evidence="9 12" type="primary">lspA</name>
    <name evidence="12" type="ORF">IAA61_10540</name>
</gene>
<dbReference type="PANTHER" id="PTHR33695">
    <property type="entry name" value="LIPOPROTEIN SIGNAL PEPTIDASE"/>
    <property type="match status" value="1"/>
</dbReference>